<comment type="caution">
    <text evidence="2">The sequence shown here is derived from an EMBL/GenBank/DDBJ whole genome shotgun (WGS) entry which is preliminary data.</text>
</comment>
<dbReference type="AlphaFoldDB" id="A0A9P5ZAL6"/>
<organism evidence="2 3">
    <name type="scientific">Pholiota conissans</name>
    <dbReference type="NCBI Taxonomy" id="109636"/>
    <lineage>
        <taxon>Eukaryota</taxon>
        <taxon>Fungi</taxon>
        <taxon>Dikarya</taxon>
        <taxon>Basidiomycota</taxon>
        <taxon>Agaricomycotina</taxon>
        <taxon>Agaricomycetes</taxon>
        <taxon>Agaricomycetidae</taxon>
        <taxon>Agaricales</taxon>
        <taxon>Agaricineae</taxon>
        <taxon>Strophariaceae</taxon>
        <taxon>Pholiota</taxon>
    </lineage>
</organism>
<dbReference type="EMBL" id="MU155151">
    <property type="protein sequence ID" value="KAF9483658.1"/>
    <property type="molecule type" value="Genomic_DNA"/>
</dbReference>
<sequence length="73" mass="8613">MLDSLFSFFPLGRCFNWFAITISSQFCEFLLPLVSLSRSNWCQQKHCLRMIKVNANFLLIFSHKDAEPFIHVK</sequence>
<name>A0A9P5ZAL6_9AGAR</name>
<dbReference type="Proteomes" id="UP000807469">
    <property type="component" value="Unassembled WGS sequence"/>
</dbReference>
<reference evidence="2" key="1">
    <citation type="submission" date="2020-11" db="EMBL/GenBank/DDBJ databases">
        <authorList>
            <consortium name="DOE Joint Genome Institute"/>
            <person name="Ahrendt S."/>
            <person name="Riley R."/>
            <person name="Andreopoulos W."/>
            <person name="Labutti K."/>
            <person name="Pangilinan J."/>
            <person name="Ruiz-Duenas F.J."/>
            <person name="Barrasa J.M."/>
            <person name="Sanchez-Garcia M."/>
            <person name="Camarero S."/>
            <person name="Miyauchi S."/>
            <person name="Serrano A."/>
            <person name="Linde D."/>
            <person name="Babiker R."/>
            <person name="Drula E."/>
            <person name="Ayuso-Fernandez I."/>
            <person name="Pacheco R."/>
            <person name="Padilla G."/>
            <person name="Ferreira P."/>
            <person name="Barriuso J."/>
            <person name="Kellner H."/>
            <person name="Castanera R."/>
            <person name="Alfaro M."/>
            <person name="Ramirez L."/>
            <person name="Pisabarro A.G."/>
            <person name="Kuo A."/>
            <person name="Tritt A."/>
            <person name="Lipzen A."/>
            <person name="He G."/>
            <person name="Yan M."/>
            <person name="Ng V."/>
            <person name="Cullen D."/>
            <person name="Martin F."/>
            <person name="Rosso M.-N."/>
            <person name="Henrissat B."/>
            <person name="Hibbett D."/>
            <person name="Martinez A.T."/>
            <person name="Grigoriev I.V."/>
        </authorList>
    </citation>
    <scope>NUCLEOTIDE SEQUENCE</scope>
    <source>
        <strain evidence="2">CIRM-BRFM 674</strain>
    </source>
</reference>
<proteinExistence type="predicted"/>
<accession>A0A9P5ZAL6</accession>
<evidence type="ECO:0000313" key="2">
    <source>
        <dbReference type="EMBL" id="KAF9483658.1"/>
    </source>
</evidence>
<gene>
    <name evidence="2" type="ORF">BDN70DRAFT_277073</name>
</gene>
<keyword evidence="3" id="KW-1185">Reference proteome</keyword>
<feature type="transmembrane region" description="Helical" evidence="1">
    <location>
        <begin position="15"/>
        <end position="36"/>
    </location>
</feature>
<evidence type="ECO:0000313" key="3">
    <source>
        <dbReference type="Proteomes" id="UP000807469"/>
    </source>
</evidence>
<keyword evidence="1" id="KW-0812">Transmembrane</keyword>
<protein>
    <submittedName>
        <fullName evidence="2">Uncharacterized protein</fullName>
    </submittedName>
</protein>
<keyword evidence="1" id="KW-1133">Transmembrane helix</keyword>
<evidence type="ECO:0000256" key="1">
    <source>
        <dbReference type="SAM" id="Phobius"/>
    </source>
</evidence>
<keyword evidence="1" id="KW-0472">Membrane</keyword>